<gene>
    <name evidence="11" type="primary">pheA</name>
    <name evidence="11" type="ORF">Q31a_49700</name>
</gene>
<keyword evidence="3" id="KW-0028">Amino-acid biosynthesis</keyword>
<evidence type="ECO:0000256" key="4">
    <source>
        <dbReference type="ARBA" id="ARBA00023141"/>
    </source>
</evidence>
<feature type="domain" description="Prephenate dehydratase" evidence="9">
    <location>
        <begin position="92"/>
        <end position="266"/>
    </location>
</feature>
<dbReference type="PANTHER" id="PTHR21022">
    <property type="entry name" value="PREPHENATE DEHYDRATASE P PROTEIN"/>
    <property type="match status" value="1"/>
</dbReference>
<dbReference type="EMBL" id="CP036298">
    <property type="protein sequence ID" value="QDV26596.1"/>
    <property type="molecule type" value="Genomic_DNA"/>
</dbReference>
<keyword evidence="5" id="KW-0584">Phenylalanine biosynthesis</keyword>
<name>A0A518GDC4_9BACT</name>
<dbReference type="UniPathway" id="UPA00121">
    <property type="reaction ID" value="UER00345"/>
</dbReference>
<comment type="pathway">
    <text evidence="1">Amino-acid biosynthesis; L-phenylalanine biosynthesis; phenylpyruvate from prephenate: step 1/1.</text>
</comment>
<dbReference type="PANTHER" id="PTHR21022:SF19">
    <property type="entry name" value="PREPHENATE DEHYDRATASE-RELATED"/>
    <property type="match status" value="1"/>
</dbReference>
<dbReference type="Gene3D" id="3.30.70.260">
    <property type="match status" value="1"/>
</dbReference>
<dbReference type="CDD" id="cd13630">
    <property type="entry name" value="PBP2_PDT_1"/>
    <property type="match status" value="1"/>
</dbReference>
<comment type="catalytic activity">
    <reaction evidence="7">
        <text>prephenate + H(+) = 3-phenylpyruvate + CO2 + H2O</text>
        <dbReference type="Rhea" id="RHEA:21648"/>
        <dbReference type="ChEBI" id="CHEBI:15377"/>
        <dbReference type="ChEBI" id="CHEBI:15378"/>
        <dbReference type="ChEBI" id="CHEBI:16526"/>
        <dbReference type="ChEBI" id="CHEBI:18005"/>
        <dbReference type="ChEBI" id="CHEBI:29934"/>
        <dbReference type="EC" id="4.2.1.51"/>
    </reaction>
</comment>
<evidence type="ECO:0000256" key="7">
    <source>
        <dbReference type="ARBA" id="ARBA00047848"/>
    </source>
</evidence>
<keyword evidence="12" id="KW-1185">Reference proteome</keyword>
<dbReference type="AlphaFoldDB" id="A0A518GDC4"/>
<dbReference type="Pfam" id="PF00800">
    <property type="entry name" value="PDT"/>
    <property type="match status" value="1"/>
</dbReference>
<evidence type="ECO:0000256" key="6">
    <source>
        <dbReference type="ARBA" id="ARBA00023239"/>
    </source>
</evidence>
<evidence type="ECO:0000313" key="12">
    <source>
        <dbReference type="Proteomes" id="UP000318017"/>
    </source>
</evidence>
<dbReference type="InterPro" id="IPR002912">
    <property type="entry name" value="ACT_dom"/>
</dbReference>
<dbReference type="GO" id="GO:0005737">
    <property type="term" value="C:cytoplasm"/>
    <property type="evidence" value="ECO:0007669"/>
    <property type="project" value="TreeGrafter"/>
</dbReference>
<dbReference type="SUPFAM" id="SSF53850">
    <property type="entry name" value="Periplasmic binding protein-like II"/>
    <property type="match status" value="1"/>
</dbReference>
<evidence type="ECO:0000256" key="1">
    <source>
        <dbReference type="ARBA" id="ARBA00004741"/>
    </source>
</evidence>
<evidence type="ECO:0000259" key="9">
    <source>
        <dbReference type="PROSITE" id="PS51171"/>
    </source>
</evidence>
<dbReference type="PROSITE" id="PS51671">
    <property type="entry name" value="ACT"/>
    <property type="match status" value="1"/>
</dbReference>
<dbReference type="KEGG" id="ahel:Q31a_49700"/>
<dbReference type="InterPro" id="IPR045865">
    <property type="entry name" value="ACT-like_dom_sf"/>
</dbReference>
<evidence type="ECO:0000256" key="5">
    <source>
        <dbReference type="ARBA" id="ARBA00023222"/>
    </source>
</evidence>
<dbReference type="RefSeq" id="WP_145082828.1">
    <property type="nucleotide sequence ID" value="NZ_CP036298.1"/>
</dbReference>
<accession>A0A518GDC4</accession>
<protein>
    <recommendedName>
        <fullName evidence="2">prephenate dehydratase</fullName>
        <ecNumber evidence="2">4.2.1.51</ecNumber>
    </recommendedName>
</protein>
<proteinExistence type="predicted"/>
<dbReference type="CDD" id="cd04905">
    <property type="entry name" value="ACT_CM-PDT"/>
    <property type="match status" value="1"/>
</dbReference>
<dbReference type="Gene3D" id="3.40.190.10">
    <property type="entry name" value="Periplasmic binding protein-like II"/>
    <property type="match status" value="2"/>
</dbReference>
<dbReference type="OrthoDB" id="9802281at2"/>
<dbReference type="Proteomes" id="UP000318017">
    <property type="component" value="Chromosome"/>
</dbReference>
<dbReference type="GO" id="GO:0009094">
    <property type="term" value="P:L-phenylalanine biosynthetic process"/>
    <property type="evidence" value="ECO:0007669"/>
    <property type="project" value="UniProtKB-UniPathway"/>
</dbReference>
<dbReference type="EC" id="4.2.1.51" evidence="2"/>
<evidence type="ECO:0000256" key="2">
    <source>
        <dbReference type="ARBA" id="ARBA00013147"/>
    </source>
</evidence>
<organism evidence="11 12">
    <name type="scientific">Aureliella helgolandensis</name>
    <dbReference type="NCBI Taxonomy" id="2527968"/>
    <lineage>
        <taxon>Bacteria</taxon>
        <taxon>Pseudomonadati</taxon>
        <taxon>Planctomycetota</taxon>
        <taxon>Planctomycetia</taxon>
        <taxon>Pirellulales</taxon>
        <taxon>Pirellulaceae</taxon>
        <taxon>Aureliella</taxon>
    </lineage>
</organism>
<dbReference type="PIRSF" id="PIRSF001500">
    <property type="entry name" value="Chor_mut_pdt_Ppr"/>
    <property type="match status" value="1"/>
</dbReference>
<keyword evidence="4" id="KW-0057">Aromatic amino acid biosynthesis</keyword>
<dbReference type="PROSITE" id="PS51171">
    <property type="entry name" value="PREPHENATE_DEHYDR_3"/>
    <property type="match status" value="1"/>
</dbReference>
<dbReference type="InterPro" id="IPR008242">
    <property type="entry name" value="Chor_mutase/pphenate_deHydtase"/>
</dbReference>
<sequence length="361" mass="39563">MNTSSDRPHPHGTADDALLELDQRLLQLLTERMEICRQRQLDNPGVVLPQIESLRELAEEVGPVSHVSPKRLMEWLMHGDNLCVHGTRPCQQIAFLGPIYSYSYLAAVKFFGLGADFVPVATISGAFAEVAGGHAGLGVVPIENSTDGRVVDTLGMFAKMPVEICGEVLLPIHHFLLGRCARTEIHEVHSKPQALSQCRRWLAEHLPEARLVEVSSTATAAATAATEPGVAAIASREAGVHHGLRVIEANVEDQKDNVTRFAIIGNRPSPPTGRDKTSLMFQLEHRPGALADAMVTFQMAEVNLTWIESFPLPNCPNEYLFFVELEGHRDTPAIAQVLEKLKQQTLRLELLGSYARGVVVS</sequence>
<feature type="domain" description="ACT" evidence="10">
    <location>
        <begin position="278"/>
        <end position="355"/>
    </location>
</feature>
<dbReference type="NCBIfam" id="NF008865">
    <property type="entry name" value="PRK11898.1"/>
    <property type="match status" value="1"/>
</dbReference>
<evidence type="ECO:0000259" key="10">
    <source>
        <dbReference type="PROSITE" id="PS51671"/>
    </source>
</evidence>
<evidence type="ECO:0000256" key="3">
    <source>
        <dbReference type="ARBA" id="ARBA00022605"/>
    </source>
</evidence>
<evidence type="ECO:0000313" key="11">
    <source>
        <dbReference type="EMBL" id="QDV26596.1"/>
    </source>
</evidence>
<dbReference type="GO" id="GO:0004664">
    <property type="term" value="F:prephenate dehydratase activity"/>
    <property type="evidence" value="ECO:0007669"/>
    <property type="project" value="UniProtKB-EC"/>
</dbReference>
<dbReference type="InterPro" id="IPR001086">
    <property type="entry name" value="Preph_deHydtase"/>
</dbReference>
<evidence type="ECO:0000256" key="8">
    <source>
        <dbReference type="PIRSR" id="PIRSR001500-2"/>
    </source>
</evidence>
<reference evidence="11 12" key="1">
    <citation type="submission" date="2019-02" db="EMBL/GenBank/DDBJ databases">
        <title>Deep-cultivation of Planctomycetes and their phenomic and genomic characterization uncovers novel biology.</title>
        <authorList>
            <person name="Wiegand S."/>
            <person name="Jogler M."/>
            <person name="Boedeker C."/>
            <person name="Pinto D."/>
            <person name="Vollmers J."/>
            <person name="Rivas-Marin E."/>
            <person name="Kohn T."/>
            <person name="Peeters S.H."/>
            <person name="Heuer A."/>
            <person name="Rast P."/>
            <person name="Oberbeckmann S."/>
            <person name="Bunk B."/>
            <person name="Jeske O."/>
            <person name="Meyerdierks A."/>
            <person name="Storesund J.E."/>
            <person name="Kallscheuer N."/>
            <person name="Luecker S."/>
            <person name="Lage O.M."/>
            <person name="Pohl T."/>
            <person name="Merkel B.J."/>
            <person name="Hornburger P."/>
            <person name="Mueller R.-W."/>
            <person name="Bruemmer F."/>
            <person name="Labrenz M."/>
            <person name="Spormann A.M."/>
            <person name="Op den Camp H."/>
            <person name="Overmann J."/>
            <person name="Amann R."/>
            <person name="Jetten M.S.M."/>
            <person name="Mascher T."/>
            <person name="Medema M.H."/>
            <person name="Devos D.P."/>
            <person name="Kaster A.-K."/>
            <person name="Ovreas L."/>
            <person name="Rohde M."/>
            <person name="Galperin M.Y."/>
            <person name="Jogler C."/>
        </authorList>
    </citation>
    <scope>NUCLEOTIDE SEQUENCE [LARGE SCALE GENOMIC DNA]</scope>
    <source>
        <strain evidence="11 12">Q31a</strain>
    </source>
</reference>
<feature type="site" description="Essential for prephenate dehydratase activity" evidence="8">
    <location>
        <position position="259"/>
    </location>
</feature>
<keyword evidence="6 11" id="KW-0456">Lyase</keyword>
<dbReference type="SUPFAM" id="SSF55021">
    <property type="entry name" value="ACT-like"/>
    <property type="match status" value="1"/>
</dbReference>